<dbReference type="InterPro" id="IPR028357">
    <property type="entry name" value="UDPglc_DH_bac"/>
</dbReference>
<dbReference type="InterPro" id="IPR014026">
    <property type="entry name" value="UDP-Glc/GDP-Man_DH_dimer"/>
</dbReference>
<comment type="pathway">
    <text evidence="1">Nucleotide-sugar biosynthesis; UDP-alpha-D-glucuronate biosynthesis; UDP-alpha-D-glucuronate from UDP-alpha-D-glucose: step 1/1.</text>
</comment>
<evidence type="ECO:0000313" key="8">
    <source>
        <dbReference type="EMBL" id="CAB4590137.1"/>
    </source>
</evidence>
<reference evidence="8" key="1">
    <citation type="submission" date="2020-05" db="EMBL/GenBank/DDBJ databases">
        <authorList>
            <person name="Chiriac C."/>
            <person name="Salcher M."/>
            <person name="Ghai R."/>
            <person name="Kavagutti S V."/>
        </authorList>
    </citation>
    <scope>NUCLEOTIDE SEQUENCE</scope>
</reference>
<sequence>MSAERIVVVGIGYVGLSLAVLLAQRHHVVALDVDPERVAAVNRRESPIVDSEISRFFASKELQLEATLDAAKAYRDATLVIIATPTNYDSETDSFDTSSVESTIANAHASNPDALIVVKSTVPIGFTDRIRLELGITALVFSPEFLREGHALHDNLFPSRIVVGDSGANGQRFATLLAECAEADNTPIVLTDSTEAEAIKLFSNTYLALRVAYFNEIDSFAMGFNLNTRAIIEGVSLDPRIGSGYNNPSFGYGGYCLPKDTKQMLASYRDVPQTTIRAVVEANEQRKDVIAADIVSRKPSVVGVYRLAMKSGSDNFRESSVLGVIERLRSQKIEVIVYEPNFTGDSFAGSDVVTDLGDFIDRSDIIVANRMSSELSSASDKVYTRDIFGVN</sequence>
<dbReference type="Gene3D" id="1.10.1040.10">
    <property type="entry name" value="N-(1-d-carboxylethyl)-l-norvaline Dehydrogenase, domain 2"/>
    <property type="match status" value="1"/>
</dbReference>
<evidence type="ECO:0000256" key="1">
    <source>
        <dbReference type="ARBA" id="ARBA00004701"/>
    </source>
</evidence>
<comment type="catalytic activity">
    <reaction evidence="6">
        <text>UDP-alpha-D-glucose + 2 NAD(+) + H2O = UDP-alpha-D-glucuronate + 2 NADH + 3 H(+)</text>
        <dbReference type="Rhea" id="RHEA:23596"/>
        <dbReference type="ChEBI" id="CHEBI:15377"/>
        <dbReference type="ChEBI" id="CHEBI:15378"/>
        <dbReference type="ChEBI" id="CHEBI:57540"/>
        <dbReference type="ChEBI" id="CHEBI:57945"/>
        <dbReference type="ChEBI" id="CHEBI:58052"/>
        <dbReference type="ChEBI" id="CHEBI:58885"/>
        <dbReference type="EC" id="1.1.1.22"/>
    </reaction>
</comment>
<dbReference type="PIRSF" id="PIRSF000124">
    <property type="entry name" value="UDPglc_GDPman_dh"/>
    <property type="match status" value="1"/>
</dbReference>
<dbReference type="InterPro" id="IPR013328">
    <property type="entry name" value="6PGD_dom2"/>
</dbReference>
<dbReference type="EMBL" id="CAEZUE010000046">
    <property type="protein sequence ID" value="CAB4590137.1"/>
    <property type="molecule type" value="Genomic_DNA"/>
</dbReference>
<evidence type="ECO:0000259" key="7">
    <source>
        <dbReference type="SMART" id="SM00984"/>
    </source>
</evidence>
<organism evidence="8">
    <name type="scientific">freshwater metagenome</name>
    <dbReference type="NCBI Taxonomy" id="449393"/>
    <lineage>
        <taxon>unclassified sequences</taxon>
        <taxon>metagenomes</taxon>
        <taxon>ecological metagenomes</taxon>
    </lineage>
</organism>
<dbReference type="AlphaFoldDB" id="A0A6J6FN66"/>
<keyword evidence="5" id="KW-0520">NAD</keyword>
<dbReference type="SUPFAM" id="SSF48179">
    <property type="entry name" value="6-phosphogluconate dehydrogenase C-terminal domain-like"/>
    <property type="match status" value="1"/>
</dbReference>
<dbReference type="InterPro" id="IPR017476">
    <property type="entry name" value="UDP-Glc/GDP-Man"/>
</dbReference>
<dbReference type="SUPFAM" id="SSF51735">
    <property type="entry name" value="NAD(P)-binding Rossmann-fold domains"/>
    <property type="match status" value="1"/>
</dbReference>
<dbReference type="Pfam" id="PF00984">
    <property type="entry name" value="UDPG_MGDP_dh"/>
    <property type="match status" value="1"/>
</dbReference>
<dbReference type="Gene3D" id="3.40.50.720">
    <property type="entry name" value="NAD(P)-binding Rossmann-like Domain"/>
    <property type="match status" value="2"/>
</dbReference>
<comment type="similarity">
    <text evidence="2">Belongs to the UDP-glucose/GDP-mannose dehydrogenase family.</text>
</comment>
<name>A0A6J6FN66_9ZZZZ</name>
<dbReference type="Pfam" id="PF03720">
    <property type="entry name" value="UDPG_MGDP_dh_C"/>
    <property type="match status" value="1"/>
</dbReference>
<dbReference type="SUPFAM" id="SSF52413">
    <property type="entry name" value="UDP-glucose/GDP-mannose dehydrogenase C-terminal domain"/>
    <property type="match status" value="1"/>
</dbReference>
<dbReference type="PANTHER" id="PTHR43750">
    <property type="entry name" value="UDP-GLUCOSE 6-DEHYDROGENASE TUAD"/>
    <property type="match status" value="1"/>
</dbReference>
<dbReference type="EC" id="1.1.1.22" evidence="3"/>
<evidence type="ECO:0000256" key="4">
    <source>
        <dbReference type="ARBA" id="ARBA00023002"/>
    </source>
</evidence>
<evidence type="ECO:0000256" key="5">
    <source>
        <dbReference type="ARBA" id="ARBA00023027"/>
    </source>
</evidence>
<dbReference type="GO" id="GO:0051287">
    <property type="term" value="F:NAD binding"/>
    <property type="evidence" value="ECO:0007669"/>
    <property type="project" value="InterPro"/>
</dbReference>
<evidence type="ECO:0000256" key="2">
    <source>
        <dbReference type="ARBA" id="ARBA00006601"/>
    </source>
</evidence>
<dbReference type="InterPro" id="IPR036291">
    <property type="entry name" value="NAD(P)-bd_dom_sf"/>
</dbReference>
<keyword evidence="4" id="KW-0560">Oxidoreductase</keyword>
<dbReference type="Pfam" id="PF03721">
    <property type="entry name" value="UDPG_MGDP_dh_N"/>
    <property type="match status" value="1"/>
</dbReference>
<dbReference type="PANTHER" id="PTHR43750:SF2">
    <property type="entry name" value="UDP-GLUCOSE 6-DEHYDROGENASE"/>
    <property type="match status" value="1"/>
</dbReference>
<proteinExistence type="inferred from homology"/>
<dbReference type="UniPathway" id="UPA00038">
    <property type="reaction ID" value="UER00491"/>
</dbReference>
<dbReference type="SMART" id="SM00984">
    <property type="entry name" value="UDPG_MGDP_dh_C"/>
    <property type="match status" value="1"/>
</dbReference>
<gene>
    <name evidence="8" type="ORF">UFOPK1788_00481</name>
</gene>
<protein>
    <recommendedName>
        <fullName evidence="3">UDP-glucose 6-dehydrogenase</fullName>
        <ecNumber evidence="3">1.1.1.22</ecNumber>
    </recommendedName>
</protein>
<evidence type="ECO:0000256" key="6">
    <source>
        <dbReference type="ARBA" id="ARBA00047473"/>
    </source>
</evidence>
<dbReference type="InterPro" id="IPR036220">
    <property type="entry name" value="UDP-Glc/GDP-Man_DH_C_sf"/>
</dbReference>
<accession>A0A6J6FN66</accession>
<evidence type="ECO:0000256" key="3">
    <source>
        <dbReference type="ARBA" id="ARBA00012954"/>
    </source>
</evidence>
<dbReference type="PIRSF" id="PIRSF500134">
    <property type="entry name" value="UDPglc_DH_bac"/>
    <property type="match status" value="1"/>
</dbReference>
<dbReference type="InterPro" id="IPR008927">
    <property type="entry name" value="6-PGluconate_DH-like_C_sf"/>
</dbReference>
<dbReference type="GO" id="GO:0003979">
    <property type="term" value="F:UDP-glucose 6-dehydrogenase activity"/>
    <property type="evidence" value="ECO:0007669"/>
    <property type="project" value="UniProtKB-EC"/>
</dbReference>
<dbReference type="GO" id="GO:0000271">
    <property type="term" value="P:polysaccharide biosynthetic process"/>
    <property type="evidence" value="ECO:0007669"/>
    <property type="project" value="InterPro"/>
</dbReference>
<dbReference type="InterPro" id="IPR001732">
    <property type="entry name" value="UDP-Glc/GDP-Man_DH_N"/>
</dbReference>
<feature type="domain" description="UDP-glucose/GDP-mannose dehydrogenase C-terminal" evidence="7">
    <location>
        <begin position="303"/>
        <end position="390"/>
    </location>
</feature>
<dbReference type="InterPro" id="IPR014027">
    <property type="entry name" value="UDP-Glc/GDP-Man_DH_C"/>
</dbReference>
<dbReference type="GO" id="GO:0006065">
    <property type="term" value="P:UDP-glucuronate biosynthetic process"/>
    <property type="evidence" value="ECO:0007669"/>
    <property type="project" value="UniProtKB-UniPathway"/>
</dbReference>
<dbReference type="NCBIfam" id="TIGR03026">
    <property type="entry name" value="NDP-sugDHase"/>
    <property type="match status" value="1"/>
</dbReference>